<dbReference type="Pfam" id="PF24487">
    <property type="entry name" value="NDC80_loop"/>
    <property type="match status" value="1"/>
</dbReference>
<gene>
    <name evidence="15" type="ORF">EGW08_003843</name>
</gene>
<evidence type="ECO:0000256" key="10">
    <source>
        <dbReference type="RuleBase" id="RU368072"/>
    </source>
</evidence>
<proteinExistence type="inferred from homology"/>
<evidence type="ECO:0000256" key="2">
    <source>
        <dbReference type="ARBA" id="ARBA00022454"/>
    </source>
</evidence>
<dbReference type="InterPro" id="IPR055260">
    <property type="entry name" value="Ndc80_CH"/>
</dbReference>
<dbReference type="Gene3D" id="1.10.418.30">
    <property type="entry name" value="Ncd80 complex, Ncd80 subunit"/>
    <property type="match status" value="1"/>
</dbReference>
<evidence type="ECO:0000256" key="4">
    <source>
        <dbReference type="ARBA" id="ARBA00022776"/>
    </source>
</evidence>
<feature type="coiled-coil region" evidence="11">
    <location>
        <begin position="287"/>
        <end position="443"/>
    </location>
</feature>
<feature type="region of interest" description="Disordered" evidence="12">
    <location>
        <begin position="1"/>
        <end position="113"/>
    </location>
</feature>
<evidence type="ECO:0000313" key="16">
    <source>
        <dbReference type="Proteomes" id="UP000271974"/>
    </source>
</evidence>
<keyword evidence="7 10" id="KW-0539">Nucleus</keyword>
<evidence type="ECO:0000313" key="15">
    <source>
        <dbReference type="EMBL" id="RUS88387.1"/>
    </source>
</evidence>
<dbReference type="OrthoDB" id="7459479at2759"/>
<keyword evidence="9 10" id="KW-0137">Centromere</keyword>
<accession>A0A3S1CBT1</accession>
<dbReference type="FunFam" id="1.10.418.30:FF:000002">
    <property type="entry name" value="NDC80, kinetochore complex component"/>
    <property type="match status" value="1"/>
</dbReference>
<dbReference type="STRING" id="188477.A0A3S1CBT1"/>
<keyword evidence="8 10" id="KW-0131">Cell cycle</keyword>
<evidence type="ECO:0000259" key="14">
    <source>
        <dbReference type="Pfam" id="PF24487"/>
    </source>
</evidence>
<feature type="domain" description="Kinetochore protein NDC80 loop region" evidence="14">
    <location>
        <begin position="398"/>
        <end position="621"/>
    </location>
</feature>
<keyword evidence="3 10" id="KW-0132">Cell division</keyword>
<keyword evidence="4 10" id="KW-0498">Mitosis</keyword>
<sequence>MMRKSSSEFRRPSLSGAPLRVRQDNVPNHGSRPSSMERASSSSTKLPVSKRMSSTSSQQYRPRQSSMGRGNLPDHRKSSSMAQSSFMPKSGRPSSGIGVRGRTDVPKDSRPISDKRFQNQCIASLLEFLTSHQYPHPISHKLLGSPSNKDFSNMFEFIMSHIWDDFKHQGSKLQELVPSTLKLLGYPFNLPKTYLCSVGSPHTWPHLLAALTWMIDLLQIQSSIGCDIDRLMFESTGDDFDGTPDEKISFDYRERTFSAFMAGADTFEDENQVLERIFMEKYHGGDINDIIEENKRLENMIDDTEKMEDRISALKEHYKIQKQNEKQFRDYLEQMQRHKMALSVEMEKGSEELAIVKSDLEKEEARLQAMQVAYEGQELKPSDVERLKTEKDRLIAQIEQLEKQMADISTDNWKVNMEQAKHNEKLEEEVAKYNRHAIALKLVPESAEFADGKDFRLHVGFSSDLVMDFHHNVKPKLTLMKKSLNEQYRSKKKEQFSLVCDTEKMQELLNDKKERVIQKERELARMEAEIETLKQTSSTEQRSQSEELRKLEQEVTQLNTNLTLQKLERDKMVETFTAMQSMFASVRAEAQQEITRMLEEKEEMRTKVKEHADSLKSHLLEILQQAELADEEAAKQLATVKEESQRRRKRFGLQ</sequence>
<dbReference type="GO" id="GO:0000226">
    <property type="term" value="P:microtubule cytoskeleton organization"/>
    <property type="evidence" value="ECO:0007669"/>
    <property type="project" value="UniProtKB-ARBA"/>
</dbReference>
<dbReference type="GO" id="GO:0005737">
    <property type="term" value="C:cytoplasm"/>
    <property type="evidence" value="ECO:0007669"/>
    <property type="project" value="UniProtKB-ARBA"/>
</dbReference>
<dbReference type="PANTHER" id="PTHR10643">
    <property type="entry name" value="KINETOCHORE PROTEIN NDC80"/>
    <property type="match status" value="1"/>
</dbReference>
<comment type="subunit">
    <text evidence="10">Component of the NDC80 complex.</text>
</comment>
<reference evidence="15 16" key="1">
    <citation type="submission" date="2019-01" db="EMBL/GenBank/DDBJ databases">
        <title>A draft genome assembly of the solar-powered sea slug Elysia chlorotica.</title>
        <authorList>
            <person name="Cai H."/>
            <person name="Li Q."/>
            <person name="Fang X."/>
            <person name="Li J."/>
            <person name="Curtis N.E."/>
            <person name="Altenburger A."/>
            <person name="Shibata T."/>
            <person name="Feng M."/>
            <person name="Maeda T."/>
            <person name="Schwartz J.A."/>
            <person name="Shigenobu S."/>
            <person name="Lundholm N."/>
            <person name="Nishiyama T."/>
            <person name="Yang H."/>
            <person name="Hasebe M."/>
            <person name="Li S."/>
            <person name="Pierce S.K."/>
            <person name="Wang J."/>
        </authorList>
    </citation>
    <scope>NUCLEOTIDE SEQUENCE [LARGE SCALE GENOMIC DNA]</scope>
    <source>
        <strain evidence="15">EC2010</strain>
        <tissue evidence="15">Whole organism of an adult</tissue>
    </source>
</reference>
<dbReference type="Pfam" id="PF03801">
    <property type="entry name" value="Ndc80_HEC"/>
    <property type="match status" value="1"/>
</dbReference>
<evidence type="ECO:0000256" key="1">
    <source>
        <dbReference type="ARBA" id="ARBA00007050"/>
    </source>
</evidence>
<dbReference type="InterPro" id="IPR057091">
    <property type="entry name" value="NDC80_loop"/>
</dbReference>
<dbReference type="GO" id="GO:0005634">
    <property type="term" value="C:nucleus"/>
    <property type="evidence" value="ECO:0007669"/>
    <property type="project" value="UniProtKB-SubCell"/>
</dbReference>
<dbReference type="EMBL" id="RQTK01000084">
    <property type="protein sequence ID" value="RUS88387.1"/>
    <property type="molecule type" value="Genomic_DNA"/>
</dbReference>
<evidence type="ECO:0000256" key="12">
    <source>
        <dbReference type="SAM" id="MobiDB-lite"/>
    </source>
</evidence>
<dbReference type="Gene3D" id="6.10.250.1950">
    <property type="match status" value="1"/>
</dbReference>
<feature type="compositionally biased region" description="Basic and acidic residues" evidence="12">
    <location>
        <begin position="101"/>
        <end position="113"/>
    </location>
</feature>
<dbReference type="GO" id="GO:0051315">
    <property type="term" value="P:attachment of mitotic spindle microtubules to kinetochore"/>
    <property type="evidence" value="ECO:0007669"/>
    <property type="project" value="UniProtKB-UniRule"/>
</dbReference>
<dbReference type="Proteomes" id="UP000271974">
    <property type="component" value="Unassembled WGS sequence"/>
</dbReference>
<feature type="coiled-coil region" evidence="11">
    <location>
        <begin position="502"/>
        <end position="643"/>
    </location>
</feature>
<comment type="subcellular location">
    <subcellularLocation>
        <location evidence="10">Chromosome</location>
        <location evidence="10">Centromere</location>
        <location evidence="10">Kinetochore</location>
    </subcellularLocation>
    <subcellularLocation>
        <location evidence="10">Nucleus</location>
    </subcellularLocation>
</comment>
<keyword evidence="6 11" id="KW-0175">Coiled coil</keyword>
<evidence type="ECO:0000256" key="3">
    <source>
        <dbReference type="ARBA" id="ARBA00022618"/>
    </source>
</evidence>
<feature type="compositionally biased region" description="Low complexity" evidence="12">
    <location>
        <begin position="31"/>
        <end position="43"/>
    </location>
</feature>
<keyword evidence="2 10" id="KW-0158">Chromosome</keyword>
<dbReference type="GO" id="GO:0051301">
    <property type="term" value="P:cell division"/>
    <property type="evidence" value="ECO:0007669"/>
    <property type="project" value="UniProtKB-UniRule"/>
</dbReference>
<evidence type="ECO:0000256" key="8">
    <source>
        <dbReference type="ARBA" id="ARBA00023306"/>
    </source>
</evidence>
<dbReference type="AlphaFoldDB" id="A0A3S1CBT1"/>
<evidence type="ECO:0000259" key="13">
    <source>
        <dbReference type="Pfam" id="PF03801"/>
    </source>
</evidence>
<keyword evidence="16" id="KW-1185">Reference proteome</keyword>
<feature type="domain" description="Kinetochore protein Ndc80 CH" evidence="13">
    <location>
        <begin position="90"/>
        <end position="222"/>
    </location>
</feature>
<organism evidence="15 16">
    <name type="scientific">Elysia chlorotica</name>
    <name type="common">Eastern emerald elysia</name>
    <name type="synonym">Sea slug</name>
    <dbReference type="NCBI Taxonomy" id="188477"/>
    <lineage>
        <taxon>Eukaryota</taxon>
        <taxon>Metazoa</taxon>
        <taxon>Spiralia</taxon>
        <taxon>Lophotrochozoa</taxon>
        <taxon>Mollusca</taxon>
        <taxon>Gastropoda</taxon>
        <taxon>Heterobranchia</taxon>
        <taxon>Euthyneura</taxon>
        <taxon>Panpulmonata</taxon>
        <taxon>Sacoglossa</taxon>
        <taxon>Placobranchoidea</taxon>
        <taxon>Plakobranchidae</taxon>
        <taxon>Elysia</taxon>
    </lineage>
</organism>
<protein>
    <recommendedName>
        <fullName evidence="10">Kinetochore protein NDC80</fullName>
    </recommendedName>
</protein>
<dbReference type="PANTHER" id="PTHR10643:SF2">
    <property type="entry name" value="KINETOCHORE PROTEIN NDC80 HOMOLOG"/>
    <property type="match status" value="1"/>
</dbReference>
<feature type="compositionally biased region" description="Polar residues" evidence="12">
    <location>
        <begin position="51"/>
        <end position="68"/>
    </location>
</feature>
<comment type="function">
    <text evidence="10">Acts as a component of the essential kinetochore-associated NDC80 complex, which is required for chromosome segregation and spindle checkpoint activity.</text>
</comment>
<evidence type="ECO:0000256" key="11">
    <source>
        <dbReference type="SAM" id="Coils"/>
    </source>
</evidence>
<keyword evidence="5 10" id="KW-0995">Kinetochore</keyword>
<feature type="compositionally biased region" description="Basic and acidic residues" evidence="12">
    <location>
        <begin position="1"/>
        <end position="11"/>
    </location>
</feature>
<dbReference type="GO" id="GO:0005815">
    <property type="term" value="C:microtubule organizing center"/>
    <property type="evidence" value="ECO:0007669"/>
    <property type="project" value="UniProtKB-ARBA"/>
</dbReference>
<evidence type="ECO:0000256" key="6">
    <source>
        <dbReference type="ARBA" id="ARBA00023054"/>
    </source>
</evidence>
<dbReference type="InterPro" id="IPR005550">
    <property type="entry name" value="Kinetochore_Ndc80"/>
</dbReference>
<evidence type="ECO:0000256" key="9">
    <source>
        <dbReference type="ARBA" id="ARBA00023328"/>
    </source>
</evidence>
<evidence type="ECO:0000256" key="5">
    <source>
        <dbReference type="ARBA" id="ARBA00022838"/>
    </source>
</evidence>
<dbReference type="GO" id="GO:0031262">
    <property type="term" value="C:Ndc80 complex"/>
    <property type="evidence" value="ECO:0007669"/>
    <property type="project" value="UniProtKB-UniRule"/>
</dbReference>
<dbReference type="InterPro" id="IPR038273">
    <property type="entry name" value="Ndc80_sf"/>
</dbReference>
<comment type="similarity">
    <text evidence="1 10">Belongs to the NDC80/HEC1 family.</text>
</comment>
<name>A0A3S1CBT1_ELYCH</name>
<evidence type="ECO:0000256" key="7">
    <source>
        <dbReference type="ARBA" id="ARBA00023242"/>
    </source>
</evidence>
<comment type="caution">
    <text evidence="15">The sequence shown here is derived from an EMBL/GenBank/DDBJ whole genome shotgun (WGS) entry which is preliminary data.</text>
</comment>